<evidence type="ECO:0000256" key="4">
    <source>
        <dbReference type="ARBA" id="ARBA00022679"/>
    </source>
</evidence>
<evidence type="ECO:0000259" key="16">
    <source>
        <dbReference type="Pfam" id="PF01326"/>
    </source>
</evidence>
<feature type="domain" description="PEP-utilising enzyme C-terminal" evidence="17">
    <location>
        <begin position="564"/>
        <end position="913"/>
    </location>
</feature>
<dbReference type="EMBL" id="KM113709">
    <property type="protein sequence ID" value="AIT69972.1"/>
    <property type="molecule type" value="mRNA"/>
</dbReference>
<dbReference type="PIRSF" id="PIRSF000853">
    <property type="entry name" value="PPDK"/>
    <property type="match status" value="1"/>
</dbReference>
<organism evidence="18">
    <name type="scientific">Melanothamnus japonicus</name>
    <dbReference type="NCBI Taxonomy" id="2608613"/>
    <lineage>
        <taxon>Eukaryota</taxon>
        <taxon>Rhodophyta</taxon>
        <taxon>Florideophyceae</taxon>
        <taxon>Rhodymeniophycidae</taxon>
        <taxon>Ceramiales</taxon>
        <taxon>Rhodomelaceae</taxon>
        <taxon>Polysiphonioideae</taxon>
        <taxon>Melanothamnus</taxon>
    </lineage>
</organism>
<feature type="binding site" evidence="12">
    <location>
        <position position="813"/>
    </location>
    <ligand>
        <name>substrate</name>
    </ligand>
</feature>
<keyword evidence="5 13" id="KW-0479">Metal-binding</keyword>
<dbReference type="NCBIfam" id="TIGR01828">
    <property type="entry name" value="pyru_phos_dikin"/>
    <property type="match status" value="1"/>
</dbReference>
<evidence type="ECO:0000256" key="14">
    <source>
        <dbReference type="SAM" id="MobiDB-lite"/>
    </source>
</evidence>
<keyword evidence="9 13" id="KW-0460">Magnesium</keyword>
<keyword evidence="18" id="KW-0670">Pyruvate</keyword>
<dbReference type="InterPro" id="IPR000121">
    <property type="entry name" value="PEP_util_C"/>
</dbReference>
<keyword evidence="7 18" id="KW-0418">Kinase</keyword>
<keyword evidence="4" id="KW-0808">Transferase</keyword>
<evidence type="ECO:0000256" key="12">
    <source>
        <dbReference type="PIRSR" id="PIRSR000853-2"/>
    </source>
</evidence>
<feature type="binding site" evidence="12">
    <location>
        <position position="812"/>
    </location>
    <ligand>
        <name>substrate</name>
    </ligand>
</feature>
<comment type="catalytic activity">
    <reaction evidence="10">
        <text>pyruvate + phosphate + ATP = phosphoenolpyruvate + AMP + diphosphate + H(+)</text>
        <dbReference type="Rhea" id="RHEA:10756"/>
        <dbReference type="ChEBI" id="CHEBI:15361"/>
        <dbReference type="ChEBI" id="CHEBI:15378"/>
        <dbReference type="ChEBI" id="CHEBI:30616"/>
        <dbReference type="ChEBI" id="CHEBI:33019"/>
        <dbReference type="ChEBI" id="CHEBI:43474"/>
        <dbReference type="ChEBI" id="CHEBI:58702"/>
        <dbReference type="ChEBI" id="CHEBI:456215"/>
        <dbReference type="EC" id="2.7.9.1"/>
    </reaction>
</comment>
<dbReference type="PANTHER" id="PTHR22931">
    <property type="entry name" value="PHOSPHOENOLPYRUVATE DIKINASE-RELATED"/>
    <property type="match status" value="1"/>
</dbReference>
<feature type="binding site" evidence="13">
    <location>
        <position position="813"/>
    </location>
    <ligand>
        <name>Mg(2+)</name>
        <dbReference type="ChEBI" id="CHEBI:18420"/>
    </ligand>
</feature>
<dbReference type="Gene3D" id="1.20.80.30">
    <property type="match status" value="1"/>
</dbReference>
<comment type="similarity">
    <text evidence="2 10">Belongs to the PEP-utilizing enzyme family.</text>
</comment>
<dbReference type="InterPro" id="IPR010121">
    <property type="entry name" value="Pyruvate_phosphate_dikinase"/>
</dbReference>
<accession>A0A097IU37</accession>
<sequence length="918" mass="101003">MTQIIPNAPTPTHLPKVSFSPSSPKSVTSTSVNIPTKTDHTKWVYSFSAGNADGTGTMKSLLGGKGAGLAAMSLLSLPVPPGFTLVTSLCNYFSLNNQTYPPNVKDQVAENIVSLENLTGRTFGNESKPLLLSVRSGAPISMPGMMDTVLNLGLNDKTVIGLAKETCNERFALDSYRRFIQMFGNVVMGIDMGLFEKVLHTKKERYGCKTDIDLTSEHLQAIIEEYKEIFKTQTGLDFIQDVDTQLWFAVNAVFKSWNNDRAITYRKLNNIPNDIGTAVTVQCMVFGNMGNTSATGVVFTRNPSDGTNEFYGEYLVNAQGEDVVAGIRTPKNIQLMQSEPEMGEMYLELTRFRTILEGHFKDVQDIEFTVQQGKLYILQTRNAKRSATAAVKIAVDMVAEEILTEQEALLRIDPHSVSQLLHPAIDPTGKKIVITKGLPASPGAASGMLCFSAADTDEMSQRGNVILCTEETSPEDVHGMHISKGILTKRGGMTSHAAVVARGMGTPAVTGAGNINIDLNKKQLTIIGNDELLLKEGDIITIDGSTGEVMNGLMKTIDPDLSLEFETLMQWADNTKKLDILTNAETPLDVQRAKRFGAKGVGLCRTEHMFFQSDRITIMREMILANNADNRRKALDKLIPFQREDFKQIFSIMNGYPVTIRFLDPPLHEFLPEKEEEIDQIVKSSGMDKDVIKKKLNGMKEANPMLGLRGCRVGIVYPEIYLMQSRASLEAAIQVAEESKIEVEVDLMIPFISTEEEIKIIKKQIDELAEKLLPKDKRLVKYRVGTMIELPRAALQAGAIAKHAQFFSFGTNDLTQTCFGLSRDDASSFIDHYENIGVIDKDPFVSLDTDGVGELIKIAVERGVKTRSDLKLCLCGEQGGDPESVKFCHDVGLHAVSCSPFLVPVARLAAAQAALFDQ</sequence>
<evidence type="ECO:0000256" key="9">
    <source>
        <dbReference type="ARBA" id="ARBA00022842"/>
    </source>
</evidence>
<dbReference type="GO" id="GO:0016301">
    <property type="term" value="F:kinase activity"/>
    <property type="evidence" value="ECO:0007669"/>
    <property type="project" value="UniProtKB-UniRule"/>
</dbReference>
<proteinExistence type="evidence at transcript level"/>
<evidence type="ECO:0000256" key="1">
    <source>
        <dbReference type="ARBA" id="ARBA00001946"/>
    </source>
</evidence>
<evidence type="ECO:0000256" key="13">
    <source>
        <dbReference type="PIRSR" id="PIRSR000853-3"/>
    </source>
</evidence>
<dbReference type="SUPFAM" id="SSF51621">
    <property type="entry name" value="Phosphoenolpyruvate/pyruvate domain"/>
    <property type="match status" value="1"/>
</dbReference>
<dbReference type="Gene3D" id="3.30.1490.20">
    <property type="entry name" value="ATP-grasp fold, A domain"/>
    <property type="match status" value="1"/>
</dbReference>
<name>A0A097IU37_9FLOR</name>
<reference evidence="18" key="1">
    <citation type="journal article" date="2014" name="PLoS ONE">
        <title>Phylogeny of c4-photosynthesis enzymes based on algal transcriptomic and genomic data supports an archaeal/proteobacterial origin and multiple duplication for most c4-related genes.</title>
        <authorList>
            <person name="Chi S."/>
            <person name="Wu S."/>
            <person name="Yu J."/>
            <person name="Wang X."/>
            <person name="Tang X."/>
            <person name="Liu T."/>
        </authorList>
    </citation>
    <scope>NUCLEOTIDE SEQUENCE</scope>
    <source>
        <strain evidence="18">XAXW-2024221</strain>
    </source>
</reference>
<dbReference type="InterPro" id="IPR018274">
    <property type="entry name" value="PEP_util_AS"/>
</dbReference>
<feature type="domain" description="Pyruvate phosphate dikinase AMP/ATP-binding" evidence="16">
    <location>
        <begin position="104"/>
        <end position="341"/>
    </location>
</feature>
<evidence type="ECO:0000256" key="11">
    <source>
        <dbReference type="PIRSR" id="PIRSR000853-1"/>
    </source>
</evidence>
<dbReference type="InterPro" id="IPR015813">
    <property type="entry name" value="Pyrv/PenolPyrv_kinase-like_dom"/>
</dbReference>
<evidence type="ECO:0000259" key="15">
    <source>
        <dbReference type="Pfam" id="PF00391"/>
    </source>
</evidence>
<feature type="binding site" evidence="12">
    <location>
        <position position="789"/>
    </location>
    <ligand>
        <name>substrate</name>
    </ligand>
</feature>
<feature type="region of interest" description="Disordered" evidence="14">
    <location>
        <begin position="1"/>
        <end position="32"/>
    </location>
</feature>
<feature type="domain" description="PEP-utilising enzyme mobile" evidence="15">
    <location>
        <begin position="464"/>
        <end position="547"/>
    </location>
</feature>
<feature type="binding site" evidence="12">
    <location>
        <position position="605"/>
    </location>
    <ligand>
        <name>substrate</name>
    </ligand>
</feature>
<keyword evidence="8" id="KW-0067">ATP-binding</keyword>
<dbReference type="Gene3D" id="1.10.189.10">
    <property type="entry name" value="Pyruvate Phosphate Dikinase, domain 2"/>
    <property type="match status" value="1"/>
</dbReference>
<dbReference type="SUPFAM" id="SSF52009">
    <property type="entry name" value="Phosphohistidine domain"/>
    <property type="match status" value="1"/>
</dbReference>
<dbReference type="Pfam" id="PF01326">
    <property type="entry name" value="PPDK_N"/>
    <property type="match status" value="2"/>
</dbReference>
<dbReference type="Gene3D" id="3.50.30.10">
    <property type="entry name" value="Phosphohistidine domain"/>
    <property type="match status" value="1"/>
</dbReference>
<feature type="active site" description="Proton donor" evidence="11">
    <location>
        <position position="875"/>
    </location>
</feature>
<feature type="active site" description="Tele-phosphohistidine intermediate" evidence="11">
    <location>
        <position position="496"/>
    </location>
</feature>
<evidence type="ECO:0000256" key="3">
    <source>
        <dbReference type="ARBA" id="ARBA00011994"/>
    </source>
</evidence>
<dbReference type="Pfam" id="PF02896">
    <property type="entry name" value="PEP-utilizers_C"/>
    <property type="match status" value="1"/>
</dbReference>
<dbReference type="InterPro" id="IPR013815">
    <property type="entry name" value="ATP_grasp_subdomain_1"/>
</dbReference>
<feature type="binding site" evidence="12">
    <location>
        <position position="661"/>
    </location>
    <ligand>
        <name>substrate</name>
    </ligand>
</feature>
<dbReference type="NCBIfam" id="NF004531">
    <property type="entry name" value="PRK05878.1"/>
    <property type="match status" value="1"/>
</dbReference>
<dbReference type="GO" id="GO:0046872">
    <property type="term" value="F:metal ion binding"/>
    <property type="evidence" value="ECO:0007669"/>
    <property type="project" value="UniProtKB-UniRule"/>
</dbReference>
<dbReference type="InterPro" id="IPR036637">
    <property type="entry name" value="Phosphohistidine_dom_sf"/>
</dbReference>
<evidence type="ECO:0000256" key="8">
    <source>
        <dbReference type="ARBA" id="ARBA00022840"/>
    </source>
</evidence>
<dbReference type="PROSITE" id="PS00370">
    <property type="entry name" value="PEP_ENZYMES_PHOS_SITE"/>
    <property type="match status" value="1"/>
</dbReference>
<evidence type="ECO:0000256" key="6">
    <source>
        <dbReference type="ARBA" id="ARBA00022741"/>
    </source>
</evidence>
<evidence type="ECO:0000256" key="10">
    <source>
        <dbReference type="PIRNR" id="PIRNR000853"/>
    </source>
</evidence>
<dbReference type="SUPFAM" id="SSF56059">
    <property type="entry name" value="Glutathione synthetase ATP-binding domain-like"/>
    <property type="match status" value="1"/>
</dbReference>
<protein>
    <recommendedName>
        <fullName evidence="3 10">Pyruvate, phosphate dikinase</fullName>
        <ecNumber evidence="3 10">2.7.9.1</ecNumber>
    </recommendedName>
</protein>
<dbReference type="GO" id="GO:0050242">
    <property type="term" value="F:pyruvate, phosphate dikinase activity"/>
    <property type="evidence" value="ECO:0007669"/>
    <property type="project" value="UniProtKB-UniRule"/>
</dbReference>
<dbReference type="GO" id="GO:0005524">
    <property type="term" value="F:ATP binding"/>
    <property type="evidence" value="ECO:0007669"/>
    <property type="project" value="UniProtKB-UniRule"/>
</dbReference>
<dbReference type="Gene3D" id="3.30.470.20">
    <property type="entry name" value="ATP-grasp fold, B domain"/>
    <property type="match status" value="1"/>
</dbReference>
<feature type="binding site" evidence="12">
    <location>
        <position position="811"/>
    </location>
    <ligand>
        <name>substrate</name>
    </ligand>
</feature>
<feature type="compositionally biased region" description="Low complexity" evidence="14">
    <location>
        <begin position="15"/>
        <end position="32"/>
    </location>
</feature>
<evidence type="ECO:0000259" key="17">
    <source>
        <dbReference type="Pfam" id="PF02896"/>
    </source>
</evidence>
<dbReference type="InterPro" id="IPR008279">
    <property type="entry name" value="PEP-util_enz_mobile_dom"/>
</dbReference>
<dbReference type="Pfam" id="PF00391">
    <property type="entry name" value="PEP-utilizers"/>
    <property type="match status" value="1"/>
</dbReference>
<gene>
    <name evidence="18" type="primary">ppdk</name>
</gene>
<comment type="cofactor">
    <cofactor evidence="1 10 13">
        <name>Mg(2+)</name>
        <dbReference type="ChEBI" id="CHEBI:18420"/>
    </cofactor>
</comment>
<dbReference type="InterPro" id="IPR040442">
    <property type="entry name" value="Pyrv_kinase-like_dom_sf"/>
</dbReference>
<dbReference type="PANTHER" id="PTHR22931:SF9">
    <property type="entry name" value="PYRUVATE, PHOSPHATE DIKINASE 1, CHLOROPLASTIC"/>
    <property type="match status" value="1"/>
</dbReference>
<feature type="binding site" evidence="12">
    <location>
        <position position="810"/>
    </location>
    <ligand>
        <name>substrate</name>
    </ligand>
</feature>
<feature type="domain" description="Pyruvate phosphate dikinase AMP/ATP-binding" evidence="16">
    <location>
        <begin position="347"/>
        <end position="400"/>
    </location>
</feature>
<dbReference type="InterPro" id="IPR002192">
    <property type="entry name" value="PPDK_AMP/ATP-bd"/>
</dbReference>
<evidence type="ECO:0000256" key="2">
    <source>
        <dbReference type="ARBA" id="ARBA00007837"/>
    </source>
</evidence>
<evidence type="ECO:0000256" key="7">
    <source>
        <dbReference type="ARBA" id="ARBA00022777"/>
    </source>
</evidence>
<dbReference type="AlphaFoldDB" id="A0A097IU37"/>
<keyword evidence="6" id="KW-0547">Nucleotide-binding</keyword>
<evidence type="ECO:0000313" key="18">
    <source>
        <dbReference type="EMBL" id="AIT69972.1"/>
    </source>
</evidence>
<evidence type="ECO:0000256" key="5">
    <source>
        <dbReference type="ARBA" id="ARBA00022723"/>
    </source>
</evidence>
<dbReference type="Gene3D" id="3.20.20.60">
    <property type="entry name" value="Phosphoenolpyruvate-binding domains"/>
    <property type="match status" value="1"/>
</dbReference>
<dbReference type="EC" id="2.7.9.1" evidence="3 10"/>
<feature type="binding site" evidence="13">
    <location>
        <position position="789"/>
    </location>
    <ligand>
        <name>Mg(2+)</name>
        <dbReference type="ChEBI" id="CHEBI:18420"/>
    </ligand>
</feature>